<dbReference type="GeneID" id="72005601"/>
<proteinExistence type="predicted"/>
<dbReference type="InterPro" id="IPR036047">
    <property type="entry name" value="F-box-like_dom_sf"/>
</dbReference>
<dbReference type="Proteomes" id="UP000814176">
    <property type="component" value="Unassembled WGS sequence"/>
</dbReference>
<evidence type="ECO:0008006" key="3">
    <source>
        <dbReference type="Google" id="ProtNLM"/>
    </source>
</evidence>
<gene>
    <name evidence="1" type="ORF">C8Q71DRAFT_781120</name>
</gene>
<evidence type="ECO:0000313" key="1">
    <source>
        <dbReference type="EMBL" id="KAH9831550.1"/>
    </source>
</evidence>
<organism evidence="1 2">
    <name type="scientific">Rhodofomes roseus</name>
    <dbReference type="NCBI Taxonomy" id="34475"/>
    <lineage>
        <taxon>Eukaryota</taxon>
        <taxon>Fungi</taxon>
        <taxon>Dikarya</taxon>
        <taxon>Basidiomycota</taxon>
        <taxon>Agaricomycotina</taxon>
        <taxon>Agaricomycetes</taxon>
        <taxon>Polyporales</taxon>
        <taxon>Rhodofomes</taxon>
    </lineage>
</organism>
<reference evidence="1 2" key="1">
    <citation type="journal article" date="2021" name="Environ. Microbiol.">
        <title>Gene family expansions and transcriptome signatures uncover fungal adaptations to wood decay.</title>
        <authorList>
            <person name="Hage H."/>
            <person name="Miyauchi S."/>
            <person name="Viragh M."/>
            <person name="Drula E."/>
            <person name="Min B."/>
            <person name="Chaduli D."/>
            <person name="Navarro D."/>
            <person name="Favel A."/>
            <person name="Norest M."/>
            <person name="Lesage-Meessen L."/>
            <person name="Balint B."/>
            <person name="Merenyi Z."/>
            <person name="de Eugenio L."/>
            <person name="Morin E."/>
            <person name="Martinez A.T."/>
            <person name="Baldrian P."/>
            <person name="Stursova M."/>
            <person name="Martinez M.J."/>
            <person name="Novotny C."/>
            <person name="Magnuson J.K."/>
            <person name="Spatafora J.W."/>
            <person name="Maurice S."/>
            <person name="Pangilinan J."/>
            <person name="Andreopoulos W."/>
            <person name="LaButti K."/>
            <person name="Hundley H."/>
            <person name="Na H."/>
            <person name="Kuo A."/>
            <person name="Barry K."/>
            <person name="Lipzen A."/>
            <person name="Henrissat B."/>
            <person name="Riley R."/>
            <person name="Ahrendt S."/>
            <person name="Nagy L.G."/>
            <person name="Grigoriev I.V."/>
            <person name="Martin F."/>
            <person name="Rosso M.N."/>
        </authorList>
    </citation>
    <scope>NUCLEOTIDE SEQUENCE [LARGE SCALE GENOMIC DNA]</scope>
    <source>
        <strain evidence="1 2">CIRM-BRFM 1785</strain>
    </source>
</reference>
<dbReference type="Gene3D" id="3.80.10.10">
    <property type="entry name" value="Ribonuclease Inhibitor"/>
    <property type="match status" value="1"/>
</dbReference>
<dbReference type="SUPFAM" id="SSF52047">
    <property type="entry name" value="RNI-like"/>
    <property type="match status" value="1"/>
</dbReference>
<dbReference type="InterPro" id="IPR032675">
    <property type="entry name" value="LRR_dom_sf"/>
</dbReference>
<dbReference type="SUPFAM" id="SSF81383">
    <property type="entry name" value="F-box domain"/>
    <property type="match status" value="1"/>
</dbReference>
<evidence type="ECO:0000313" key="2">
    <source>
        <dbReference type="Proteomes" id="UP000814176"/>
    </source>
</evidence>
<accession>A0ABQ8K3W8</accession>
<keyword evidence="2" id="KW-1185">Reference proteome</keyword>
<dbReference type="RefSeq" id="XP_047774664.1">
    <property type="nucleotide sequence ID" value="XM_047924869.1"/>
</dbReference>
<comment type="caution">
    <text evidence="1">The sequence shown here is derived from an EMBL/GenBank/DDBJ whole genome shotgun (WGS) entry which is preliminary data.</text>
</comment>
<name>A0ABQ8K3W8_9APHY</name>
<protein>
    <recommendedName>
        <fullName evidence="3">F-box domain-containing protein</fullName>
    </recommendedName>
</protein>
<sequence length="367" mass="41570">MIPSLPLELNDYIVDYLHNDTRFLGSCALTCRTWLVAARYHRFREPIVETDEDLMAFGKLVALSPTLGPVVRRLRISRFTSAVLCSALPALPALTTLELDDCDFESGDFTSVDAKLPALQELTMELCTIGLDTLAQLLSALSGLKRLSIAQPYAILPGVPVLGRLDSLRSLRLDFCDLMLGEDAKVLVDWLLSTLQPQQLLTLHVIRLYDPRPMQPLFDTFGPGGLEHATIELYYLEGIATTEFTLERCVNLRSLSIELGNHTEWEGNTMDLRWSSLLISQLNSPSLETITLTVITRPFEPQDDWEFNDIQALDWQSINCTLQRSVLRELREFKIHGRGSKTSLEARLQETCRDAYQRGLFRLIQRD</sequence>
<dbReference type="EMBL" id="JADCUA010000025">
    <property type="protein sequence ID" value="KAH9831550.1"/>
    <property type="molecule type" value="Genomic_DNA"/>
</dbReference>